<dbReference type="InterPro" id="IPR017871">
    <property type="entry name" value="ABC_transporter-like_CS"/>
</dbReference>
<evidence type="ECO:0000313" key="7">
    <source>
        <dbReference type="EMBL" id="NYB73350.1"/>
    </source>
</evidence>
<evidence type="ECO:0000256" key="1">
    <source>
        <dbReference type="ARBA" id="ARBA00005417"/>
    </source>
</evidence>
<dbReference type="InterPro" id="IPR052156">
    <property type="entry name" value="BCAA_Transport_ATP-bd_LivF"/>
</dbReference>
<dbReference type="EMBL" id="JACBNQ010000002">
    <property type="protein sequence ID" value="NYB73350.1"/>
    <property type="molecule type" value="Genomic_DNA"/>
</dbReference>
<organism evidence="7 8">
    <name type="scientific">Sedimentibacter hydroxybenzoicus DSM 7310</name>
    <dbReference type="NCBI Taxonomy" id="1123245"/>
    <lineage>
        <taxon>Bacteria</taxon>
        <taxon>Bacillati</taxon>
        <taxon>Bacillota</taxon>
        <taxon>Tissierellia</taxon>
        <taxon>Sedimentibacter</taxon>
    </lineage>
</organism>
<proteinExistence type="inferred from homology"/>
<dbReference type="RefSeq" id="WP_179237029.1">
    <property type="nucleotide sequence ID" value="NZ_JACBNQ010000002.1"/>
</dbReference>
<reference evidence="7" key="1">
    <citation type="submission" date="2020-07" db="EMBL/GenBank/DDBJ databases">
        <title>Genomic analysis of a strain of Sedimentibacter Hydroxybenzoicus DSM7310.</title>
        <authorList>
            <person name="Ma S."/>
        </authorList>
    </citation>
    <scope>NUCLEOTIDE SEQUENCE</scope>
    <source>
        <strain evidence="7">DSM 7310</strain>
    </source>
</reference>
<dbReference type="PANTHER" id="PTHR43820:SF3">
    <property type="entry name" value="BRANCHED-CHAIN AMINO ACID TRANSPORT SYSTEM,ATP-BINDING PROTEIN"/>
    <property type="match status" value="1"/>
</dbReference>
<dbReference type="Gene3D" id="3.40.50.300">
    <property type="entry name" value="P-loop containing nucleotide triphosphate hydrolases"/>
    <property type="match status" value="1"/>
</dbReference>
<dbReference type="Pfam" id="PF00005">
    <property type="entry name" value="ABC_tran"/>
    <property type="match status" value="1"/>
</dbReference>
<dbReference type="InterPro" id="IPR003439">
    <property type="entry name" value="ABC_transporter-like_ATP-bd"/>
</dbReference>
<dbReference type="Proteomes" id="UP000611629">
    <property type="component" value="Unassembled WGS sequence"/>
</dbReference>
<keyword evidence="3" id="KW-0547">Nucleotide-binding</keyword>
<protein>
    <submittedName>
        <fullName evidence="7">ABC transporter ATP-binding protein</fullName>
    </submittedName>
</protein>
<evidence type="ECO:0000256" key="2">
    <source>
        <dbReference type="ARBA" id="ARBA00022448"/>
    </source>
</evidence>
<dbReference type="GO" id="GO:0015807">
    <property type="term" value="P:L-amino acid transport"/>
    <property type="evidence" value="ECO:0007669"/>
    <property type="project" value="TreeGrafter"/>
</dbReference>
<dbReference type="PROSITE" id="PS00211">
    <property type="entry name" value="ABC_TRANSPORTER_1"/>
    <property type="match status" value="1"/>
</dbReference>
<dbReference type="GO" id="GO:0015658">
    <property type="term" value="F:branched-chain amino acid transmembrane transporter activity"/>
    <property type="evidence" value="ECO:0007669"/>
    <property type="project" value="InterPro"/>
</dbReference>
<evidence type="ECO:0000256" key="4">
    <source>
        <dbReference type="ARBA" id="ARBA00022840"/>
    </source>
</evidence>
<dbReference type="SUPFAM" id="SSF52540">
    <property type="entry name" value="P-loop containing nucleoside triphosphate hydrolases"/>
    <property type="match status" value="1"/>
</dbReference>
<comment type="caution">
    <text evidence="7">The sequence shown here is derived from an EMBL/GenBank/DDBJ whole genome shotgun (WGS) entry which is preliminary data.</text>
</comment>
<dbReference type="AlphaFoldDB" id="A0A974BHP0"/>
<dbReference type="PROSITE" id="PS50893">
    <property type="entry name" value="ABC_TRANSPORTER_2"/>
    <property type="match status" value="1"/>
</dbReference>
<evidence type="ECO:0000256" key="3">
    <source>
        <dbReference type="ARBA" id="ARBA00022741"/>
    </source>
</evidence>
<keyword evidence="5" id="KW-0029">Amino-acid transport</keyword>
<dbReference type="InterPro" id="IPR030660">
    <property type="entry name" value="ABC_branched_ATPase_LivF/BraG"/>
</dbReference>
<dbReference type="GO" id="GO:0005524">
    <property type="term" value="F:ATP binding"/>
    <property type="evidence" value="ECO:0007669"/>
    <property type="project" value="UniProtKB-KW"/>
</dbReference>
<feature type="domain" description="ABC transporter" evidence="6">
    <location>
        <begin position="2"/>
        <end position="234"/>
    </location>
</feature>
<dbReference type="SMART" id="SM00382">
    <property type="entry name" value="AAA"/>
    <property type="match status" value="1"/>
</dbReference>
<gene>
    <name evidence="7" type="ORF">HZF24_04270</name>
</gene>
<evidence type="ECO:0000256" key="5">
    <source>
        <dbReference type="ARBA" id="ARBA00022970"/>
    </source>
</evidence>
<dbReference type="PANTHER" id="PTHR43820">
    <property type="entry name" value="HIGH-AFFINITY BRANCHED-CHAIN AMINO ACID TRANSPORT ATP-BINDING PROTEIN LIVF"/>
    <property type="match status" value="1"/>
</dbReference>
<keyword evidence="4 7" id="KW-0067">ATP-binding</keyword>
<keyword evidence="8" id="KW-1185">Reference proteome</keyword>
<sequence>MLSVKNIRCSYGNIEVLKGISLKVEEGQIVALIGANGAGKTTTLKAISGILPITSGSITINNVDISREKPYNMVKHRMSQVPEGRQVFPELSVLDNLLLGGYAIKDKKCVNDRIDNMLEFFPRLRERAKQHAGTLSGGEQQMLAIARALVSDPKLLLMDEPSMGLSPKLVGEVFDIIVDLKNQGITILLVEQNAHMALNIADYAYVIQTGEIVISGTGHDMSANDEVRKAYLSE</sequence>
<dbReference type="InterPro" id="IPR027417">
    <property type="entry name" value="P-loop_NTPase"/>
</dbReference>
<evidence type="ECO:0000313" key="8">
    <source>
        <dbReference type="Proteomes" id="UP000611629"/>
    </source>
</evidence>
<dbReference type="PIRSF" id="PIRSF039137">
    <property type="entry name" value="ABC_branched_ATPase"/>
    <property type="match status" value="1"/>
</dbReference>
<accession>A0A974BHP0</accession>
<name>A0A974BHP0_SEDHY</name>
<dbReference type="InterPro" id="IPR003593">
    <property type="entry name" value="AAA+_ATPase"/>
</dbReference>
<comment type="similarity">
    <text evidence="1">Belongs to the ABC transporter superfamily.</text>
</comment>
<evidence type="ECO:0000259" key="6">
    <source>
        <dbReference type="PROSITE" id="PS50893"/>
    </source>
</evidence>
<keyword evidence="2" id="KW-0813">Transport</keyword>
<dbReference type="CDD" id="cd03224">
    <property type="entry name" value="ABC_TM1139_LivF_branched"/>
    <property type="match status" value="1"/>
</dbReference>
<dbReference type="GO" id="GO:0016887">
    <property type="term" value="F:ATP hydrolysis activity"/>
    <property type="evidence" value="ECO:0007669"/>
    <property type="project" value="InterPro"/>
</dbReference>